<evidence type="ECO:0000313" key="2">
    <source>
        <dbReference type="EMBL" id="MDZ5034667.1"/>
    </source>
</evidence>
<reference evidence="2" key="1">
    <citation type="submission" date="2019-11" db="EMBL/GenBank/DDBJ databases">
        <title>Characterization of Clostridium perfringens isolates from swine manure treated agricultural soils.</title>
        <authorList>
            <person name="Wushke S.T."/>
        </authorList>
    </citation>
    <scope>NUCLEOTIDE SEQUENCE</scope>
    <source>
        <strain evidence="2">X15</strain>
    </source>
</reference>
<protein>
    <submittedName>
        <fullName evidence="2">Flagellar hook-associated protein 3</fullName>
    </submittedName>
</protein>
<sequence>MRITNQMMSKSFLKDLGRNQGYMKKLNDQLTSGKEIRRPSDNPFKVARSMQLHSDIGSNIQY</sequence>
<dbReference type="EMBL" id="WNVG01000783">
    <property type="protein sequence ID" value="MDZ5034667.1"/>
    <property type="molecule type" value="Genomic_DNA"/>
</dbReference>
<dbReference type="GO" id="GO:0005198">
    <property type="term" value="F:structural molecule activity"/>
    <property type="evidence" value="ECO:0007669"/>
    <property type="project" value="InterPro"/>
</dbReference>
<evidence type="ECO:0000259" key="1">
    <source>
        <dbReference type="Pfam" id="PF00669"/>
    </source>
</evidence>
<dbReference type="SUPFAM" id="SSF64518">
    <property type="entry name" value="Phase 1 flagellin"/>
    <property type="match status" value="1"/>
</dbReference>
<dbReference type="AlphaFoldDB" id="A0AAW9J4A5"/>
<keyword evidence="2" id="KW-0282">Flagellum</keyword>
<dbReference type="Pfam" id="PF00669">
    <property type="entry name" value="Flagellin_N"/>
    <property type="match status" value="1"/>
</dbReference>
<feature type="domain" description="Flagellin N-terminal" evidence="1">
    <location>
        <begin position="3"/>
        <end position="59"/>
    </location>
</feature>
<comment type="caution">
    <text evidence="2">The sequence shown here is derived from an EMBL/GenBank/DDBJ whole genome shotgun (WGS) entry which is preliminary data.</text>
</comment>
<feature type="non-terminal residue" evidence="2">
    <location>
        <position position="62"/>
    </location>
</feature>
<organism evidence="2 3">
    <name type="scientific">Clostridium perfringens</name>
    <dbReference type="NCBI Taxonomy" id="1502"/>
    <lineage>
        <taxon>Bacteria</taxon>
        <taxon>Bacillati</taxon>
        <taxon>Bacillota</taxon>
        <taxon>Clostridia</taxon>
        <taxon>Eubacteriales</taxon>
        <taxon>Clostridiaceae</taxon>
        <taxon>Clostridium</taxon>
    </lineage>
</organism>
<accession>A0AAW9J4A5</accession>
<evidence type="ECO:0000313" key="3">
    <source>
        <dbReference type="Proteomes" id="UP001289066"/>
    </source>
</evidence>
<keyword evidence="2" id="KW-0966">Cell projection</keyword>
<gene>
    <name evidence="2" type="ORF">GNF81_18400</name>
</gene>
<keyword evidence="2" id="KW-0969">Cilium</keyword>
<dbReference type="Proteomes" id="UP001289066">
    <property type="component" value="Unassembled WGS sequence"/>
</dbReference>
<name>A0AAW9J4A5_CLOPF</name>
<dbReference type="InterPro" id="IPR001029">
    <property type="entry name" value="Flagellin_N"/>
</dbReference>
<proteinExistence type="predicted"/>